<accession>A0A0F4YY95</accession>
<dbReference type="InterPro" id="IPR036282">
    <property type="entry name" value="Glutathione-S-Trfase_C_sf"/>
</dbReference>
<protein>
    <submittedName>
        <fullName evidence="4">Isochorismatase family protein family</fullName>
    </submittedName>
</protein>
<organism evidence="4 5">
    <name type="scientific">Rasamsonia emersonii (strain ATCC 16479 / CBS 393.64 / IMI 116815)</name>
    <dbReference type="NCBI Taxonomy" id="1408163"/>
    <lineage>
        <taxon>Eukaryota</taxon>
        <taxon>Fungi</taxon>
        <taxon>Dikarya</taxon>
        <taxon>Ascomycota</taxon>
        <taxon>Pezizomycotina</taxon>
        <taxon>Eurotiomycetes</taxon>
        <taxon>Eurotiomycetidae</taxon>
        <taxon>Eurotiales</taxon>
        <taxon>Trichocomaceae</taxon>
        <taxon>Rasamsonia</taxon>
    </lineage>
</organism>
<dbReference type="OrthoDB" id="445341at2759"/>
<dbReference type="AlphaFoldDB" id="A0A0F4YY95"/>
<feature type="compositionally biased region" description="Low complexity" evidence="2">
    <location>
        <begin position="399"/>
        <end position="416"/>
    </location>
</feature>
<dbReference type="PANTHER" id="PTHR31212:SF5">
    <property type="entry name" value="ISOCHORISMATASE FAMILY PROTEIN FAMILY (AFU_ORTHOLOGUE AFUA_3G14500)"/>
    <property type="match status" value="1"/>
</dbReference>
<feature type="region of interest" description="Disordered" evidence="2">
    <location>
        <begin position="252"/>
        <end position="281"/>
    </location>
</feature>
<evidence type="ECO:0000313" key="5">
    <source>
        <dbReference type="Proteomes" id="UP000053958"/>
    </source>
</evidence>
<evidence type="ECO:0000256" key="2">
    <source>
        <dbReference type="SAM" id="MobiDB-lite"/>
    </source>
</evidence>
<comment type="caution">
    <text evidence="4">The sequence shown here is derived from an EMBL/GenBank/DDBJ whole genome shotgun (WGS) entry which is preliminary data.</text>
</comment>
<dbReference type="EMBL" id="LASV01000106">
    <property type="protein sequence ID" value="KKA23257.1"/>
    <property type="molecule type" value="Genomic_DNA"/>
</dbReference>
<comment type="similarity">
    <text evidence="1">Belongs to the isochorismatase family.</text>
</comment>
<proteinExistence type="inferred from homology"/>
<feature type="compositionally biased region" description="Basic and acidic residues" evidence="2">
    <location>
        <begin position="73"/>
        <end position="87"/>
    </location>
</feature>
<dbReference type="SUPFAM" id="SSF47616">
    <property type="entry name" value="GST C-terminal domain-like"/>
    <property type="match status" value="1"/>
</dbReference>
<evidence type="ECO:0000256" key="1">
    <source>
        <dbReference type="ARBA" id="ARBA00006336"/>
    </source>
</evidence>
<dbReference type="Proteomes" id="UP000053958">
    <property type="component" value="Unassembled WGS sequence"/>
</dbReference>
<feature type="non-terminal residue" evidence="4">
    <location>
        <position position="896"/>
    </location>
</feature>
<feature type="region of interest" description="Disordered" evidence="2">
    <location>
        <begin position="590"/>
        <end position="612"/>
    </location>
</feature>
<keyword evidence="5" id="KW-1185">Reference proteome</keyword>
<dbReference type="SUPFAM" id="SSF52499">
    <property type="entry name" value="Isochorismatase-like hydrolases"/>
    <property type="match status" value="1"/>
</dbReference>
<dbReference type="PANTHER" id="PTHR31212">
    <property type="entry name" value="ALPHA-KETOGLUTARATE-DEPENDENT DIOXYGENASE ALKB HOMOLOG 3"/>
    <property type="match status" value="1"/>
</dbReference>
<dbReference type="Pfam" id="PF13532">
    <property type="entry name" value="2OG-FeII_Oxy_2"/>
    <property type="match status" value="1"/>
</dbReference>
<evidence type="ECO:0000313" key="4">
    <source>
        <dbReference type="EMBL" id="KKA23257.1"/>
    </source>
</evidence>
<dbReference type="RefSeq" id="XP_013329869.1">
    <property type="nucleotide sequence ID" value="XM_013474415.1"/>
</dbReference>
<dbReference type="GeneID" id="25315033"/>
<dbReference type="PROSITE" id="PS51471">
    <property type="entry name" value="FE2OG_OXY"/>
    <property type="match status" value="1"/>
</dbReference>
<dbReference type="InterPro" id="IPR037151">
    <property type="entry name" value="AlkB-like_sf"/>
</dbReference>
<dbReference type="InterPro" id="IPR027450">
    <property type="entry name" value="AlkB-like"/>
</dbReference>
<dbReference type="STRING" id="1408163.A0A0F4YY95"/>
<dbReference type="CDD" id="cd00431">
    <property type="entry name" value="cysteine_hydrolases"/>
    <property type="match status" value="1"/>
</dbReference>
<dbReference type="GO" id="GO:0051213">
    <property type="term" value="F:dioxygenase activity"/>
    <property type="evidence" value="ECO:0007669"/>
    <property type="project" value="InterPro"/>
</dbReference>
<dbReference type="InterPro" id="IPR036380">
    <property type="entry name" value="Isochorismatase-like_sf"/>
</dbReference>
<name>A0A0F4YY95_RASE3</name>
<dbReference type="InterPro" id="IPR032854">
    <property type="entry name" value="ALKBH3"/>
</dbReference>
<feature type="domain" description="Fe2OG dioxygenase" evidence="3">
    <location>
        <begin position="542"/>
        <end position="664"/>
    </location>
</feature>
<dbReference type="SUPFAM" id="SSF51197">
    <property type="entry name" value="Clavaminate synthase-like"/>
    <property type="match status" value="1"/>
</dbReference>
<feature type="compositionally biased region" description="Low complexity" evidence="2">
    <location>
        <begin position="423"/>
        <end position="436"/>
    </location>
</feature>
<dbReference type="GO" id="GO:0006307">
    <property type="term" value="P:DNA alkylation repair"/>
    <property type="evidence" value="ECO:0007669"/>
    <property type="project" value="InterPro"/>
</dbReference>
<dbReference type="Gene3D" id="3.40.50.850">
    <property type="entry name" value="Isochorismatase-like"/>
    <property type="match status" value="1"/>
</dbReference>
<reference evidence="4 5" key="1">
    <citation type="submission" date="2015-04" db="EMBL/GenBank/DDBJ databases">
        <authorList>
            <person name="Heijne W.H."/>
            <person name="Fedorova N.D."/>
            <person name="Nierman W.C."/>
            <person name="Vollebregt A.W."/>
            <person name="Zhao Z."/>
            <person name="Wu L."/>
            <person name="Kumar M."/>
            <person name="Stam H."/>
            <person name="van den Berg M.A."/>
            <person name="Pel H.J."/>
        </authorList>
    </citation>
    <scope>NUCLEOTIDE SEQUENCE [LARGE SCALE GENOMIC DNA]</scope>
    <source>
        <strain evidence="4 5">CBS 393.64</strain>
    </source>
</reference>
<gene>
    <name evidence="4" type="ORF">T310_2682</name>
</gene>
<dbReference type="InterPro" id="IPR000868">
    <property type="entry name" value="Isochorismatase-like_dom"/>
</dbReference>
<sequence length="896" mass="97973">MSATALPSSLLRGPSIQTRKALLLLDLQNDFVRPSGRLPVQNTQDFIDLIPTLVQSFRRTGDVVWVRTQYEDSRPLVDPDSGGERIVLDAGPLDSKKDKKKAGRDRQETENEDDTDPEAFLSGPDPACRAQTSGAQFPAPIVAAVDPENDIVIVKSDYSALQSPGLVLSLRSRFVTELYLCGSLSNVSVYATALDAARQGFSLTLVEDCLGFRSFARHEEAIRRMADIMGANGISVQELLEEQEWQETHDIAHASSPGQDQEKAQRPGRSHPRLGSRATTSAGIEGVMDHLAVKGSPPPNPPQPRDPARLRHVESLSAAATVIEADPDLDADGSDKEPWLLPPSKYPRSSTRPSRETHPGGTVYRPVTRVRRPRRPADSPPSARRPGSSRAAESNSGRTSSTSPVLTTTTAPTAAPSTPPPTASTTTTTTTTTPKTTKNKKKTEADGMLGPGDHIGEGDSRIIYNVDLPPDAFPNIRQEVQWQKMYHLSGQVPRLVAVQGAVLPDGSIPIYRHPADESPPLLPFTPTVDRIRQVVEGILGHSLNHVLIQLYRSGQDRISEHSDKTLDIVRGTSICNVSLGAQRTMILRTKASGTETAEDDSSSGAGRQTQRIPMPHNSVFVLGPKTNMRWLHGIRADKRPDEAKSAEERAFNGERISLTFRSIGTFIHPTKQTIWGQGAVAKTEGAARPVIHGDAAETERLIQAFGRENRDTDFDWDAVYGGGFDVVNFVTPAVARLVLSGDPVADMRVQLALTENGMRYETEGPSSTGQLVYVSPDGKTTVTGDIDILSYLAQLNESPRPGVDILRGGSQLEQIAELTASWRRCRGNVKDFSDLALWEQMLQEQEQSHGHHYISGAAFGVDDCALWPLLRDMQQHKASILSSTEYPHLWNYYHRV</sequence>
<dbReference type="Pfam" id="PF00857">
    <property type="entry name" value="Isochorismatase"/>
    <property type="match status" value="1"/>
</dbReference>
<feature type="region of interest" description="Disordered" evidence="2">
    <location>
        <begin position="73"/>
        <end position="127"/>
    </location>
</feature>
<feature type="compositionally biased region" description="Low complexity" evidence="2">
    <location>
        <begin position="380"/>
        <end position="392"/>
    </location>
</feature>
<evidence type="ECO:0000259" key="3">
    <source>
        <dbReference type="PROSITE" id="PS51471"/>
    </source>
</evidence>
<feature type="compositionally biased region" description="Polar residues" evidence="2">
    <location>
        <begin position="602"/>
        <end position="611"/>
    </location>
</feature>
<dbReference type="InterPro" id="IPR005123">
    <property type="entry name" value="Oxoglu/Fe-dep_dioxygenase_dom"/>
</dbReference>
<feature type="region of interest" description="Disordered" evidence="2">
    <location>
        <begin position="321"/>
        <end position="457"/>
    </location>
</feature>
<dbReference type="CDD" id="cd00299">
    <property type="entry name" value="GST_C_family"/>
    <property type="match status" value="1"/>
</dbReference>
<dbReference type="Gene3D" id="2.60.120.590">
    <property type="entry name" value="Alpha-ketoglutarate-dependent dioxygenase AlkB-like"/>
    <property type="match status" value="1"/>
</dbReference>